<sequence length="555" mass="63307">MNAFSFYTEALARSSDCGLIFDRQGSILYINPTLSSLSGITPDQAVGRLIYEFLDPLEVDQARDMVDKLFNDTHLGDYRLQCRTPGNTKLGRTLMHWRVQEVYTREGREHFVLALGKLEGRLGEHLEYKEEMNYLIGMDGEIIDIHPGICAMCGYTRKEVMAMGTSDFYFNPGDKQRILRRLKSKGEIVNGQVTLRCKDGTPRTFRFNSHLVSRQGKPVVVGYFVQRDVTYTRKLIHDFSKIINALPDIAWVAGCDHAIVCANDAFCRFIGVQTQDDCVGRTLFDFMPESRARGFIYTATTVFEERREIILPMLAHFSNPGIWYRAIHTPLFDDTHKEVIGLLGIYQDISLQVAKENSYLDDISSANEAVFVLDTQCRIIRRRGRVLRPGVTQVDSDRYRHLDLKIVFEIIHPQDLERAQGFIRRIVQTKTPQQGEFRVKRASRDYALMEVRGVYCDAYFPEGRIYVVVRDISHLGDLRRPDKVLARLKEATGTTTNKGLAAFLHVSPTSISNALKNQKIPADWMIQVGLETGFSVDWLVTGRGVPKRGVEEEKD</sequence>
<dbReference type="PANTHER" id="PTHR44757">
    <property type="entry name" value="DIGUANYLATE CYCLASE DGCP"/>
    <property type="match status" value="1"/>
</dbReference>
<feature type="domain" description="PAS" evidence="1">
    <location>
        <begin position="19"/>
        <end position="73"/>
    </location>
</feature>
<evidence type="ECO:0000259" key="1">
    <source>
        <dbReference type="PROSITE" id="PS50112"/>
    </source>
</evidence>
<dbReference type="RefSeq" id="WP_069858197.1">
    <property type="nucleotide sequence ID" value="NZ_BDFE01000015.1"/>
</dbReference>
<dbReference type="PROSITE" id="PS50112">
    <property type="entry name" value="PAS"/>
    <property type="match status" value="1"/>
</dbReference>
<dbReference type="InterPro" id="IPR000014">
    <property type="entry name" value="PAS"/>
</dbReference>
<dbReference type="Proteomes" id="UP000095200">
    <property type="component" value="Unassembled WGS sequence"/>
</dbReference>
<keyword evidence="2" id="KW-0808">Transferase</keyword>
<dbReference type="GO" id="GO:0003677">
    <property type="term" value="F:DNA binding"/>
    <property type="evidence" value="ECO:0007669"/>
    <property type="project" value="InterPro"/>
</dbReference>
<dbReference type="OrthoDB" id="9814202at2"/>
<organism evidence="2 3">
    <name type="scientific">Desulfoplanes formicivorans</name>
    <dbReference type="NCBI Taxonomy" id="1592317"/>
    <lineage>
        <taxon>Bacteria</taxon>
        <taxon>Pseudomonadati</taxon>
        <taxon>Thermodesulfobacteriota</taxon>
        <taxon>Desulfovibrionia</taxon>
        <taxon>Desulfovibrionales</taxon>
        <taxon>Desulfoplanaceae</taxon>
        <taxon>Desulfoplanes</taxon>
    </lineage>
</organism>
<dbReference type="Pfam" id="PF13426">
    <property type="entry name" value="PAS_9"/>
    <property type="match status" value="1"/>
</dbReference>
<name>A0A194AHL1_9BACT</name>
<dbReference type="InterPro" id="IPR010982">
    <property type="entry name" value="Lambda_DNA-bd_dom_sf"/>
</dbReference>
<dbReference type="Pfam" id="PF07022">
    <property type="entry name" value="Phage_CI_repr"/>
    <property type="match status" value="1"/>
</dbReference>
<dbReference type="NCBIfam" id="TIGR00229">
    <property type="entry name" value="sensory_box"/>
    <property type="match status" value="2"/>
</dbReference>
<keyword evidence="3" id="KW-1185">Reference proteome</keyword>
<dbReference type="Gene3D" id="1.10.260.40">
    <property type="entry name" value="lambda repressor-like DNA-binding domains"/>
    <property type="match status" value="1"/>
</dbReference>
<dbReference type="CDD" id="cd00130">
    <property type="entry name" value="PAS"/>
    <property type="match status" value="3"/>
</dbReference>
<dbReference type="PANTHER" id="PTHR44757:SF2">
    <property type="entry name" value="BIOFILM ARCHITECTURE MAINTENANCE PROTEIN MBAA"/>
    <property type="match status" value="1"/>
</dbReference>
<dbReference type="GO" id="GO:0045892">
    <property type="term" value="P:negative regulation of DNA-templated transcription"/>
    <property type="evidence" value="ECO:0007669"/>
    <property type="project" value="InterPro"/>
</dbReference>
<proteinExistence type="predicted"/>
<dbReference type="AlphaFoldDB" id="A0A194AHL1"/>
<dbReference type="EMBL" id="BDFE01000015">
    <property type="protein sequence ID" value="GAU08571.1"/>
    <property type="molecule type" value="Genomic_DNA"/>
</dbReference>
<dbReference type="InterPro" id="IPR035965">
    <property type="entry name" value="PAS-like_dom_sf"/>
</dbReference>
<dbReference type="InterPro" id="IPR013656">
    <property type="entry name" value="PAS_4"/>
</dbReference>
<dbReference type="InterPro" id="IPR052155">
    <property type="entry name" value="Biofilm_reg_signaling"/>
</dbReference>
<dbReference type="Gene3D" id="3.30.450.20">
    <property type="entry name" value="PAS domain"/>
    <property type="match status" value="4"/>
</dbReference>
<evidence type="ECO:0000313" key="2">
    <source>
        <dbReference type="EMBL" id="GAU08571.1"/>
    </source>
</evidence>
<protein>
    <submittedName>
        <fullName evidence="2">Histidine kinase</fullName>
    </submittedName>
</protein>
<dbReference type="SUPFAM" id="SSF55785">
    <property type="entry name" value="PYP-like sensor domain (PAS domain)"/>
    <property type="match status" value="4"/>
</dbReference>
<dbReference type="Pfam" id="PF08448">
    <property type="entry name" value="PAS_4"/>
    <property type="match status" value="2"/>
</dbReference>
<reference evidence="3" key="1">
    <citation type="submission" date="2016-06" db="EMBL/GenBank/DDBJ databases">
        <title>Draft genome sequence of Desulfoplanes formicivorans strain Pf12B.</title>
        <authorList>
            <person name="Watanabe M."/>
            <person name="Kojima H."/>
            <person name="Fukui M."/>
        </authorList>
    </citation>
    <scope>NUCLEOTIDE SEQUENCE [LARGE SCALE GENOMIC DNA]</scope>
    <source>
        <strain evidence="3">Pf12B</strain>
    </source>
</reference>
<dbReference type="InterPro" id="IPR010744">
    <property type="entry name" value="Phage_CI_N"/>
</dbReference>
<evidence type="ECO:0000313" key="3">
    <source>
        <dbReference type="Proteomes" id="UP000095200"/>
    </source>
</evidence>
<dbReference type="STRING" id="1592317.DPF_1284"/>
<gene>
    <name evidence="2" type="ORF">DPF_1284</name>
</gene>
<keyword evidence="2" id="KW-0418">Kinase</keyword>
<accession>A0A194AHL1</accession>
<comment type="caution">
    <text evidence="2">The sequence shown here is derived from an EMBL/GenBank/DDBJ whole genome shotgun (WGS) entry which is preliminary data.</text>
</comment>
<dbReference type="SMART" id="SM00091">
    <property type="entry name" value="PAS"/>
    <property type="match status" value="3"/>
</dbReference>
<dbReference type="GO" id="GO:0016301">
    <property type="term" value="F:kinase activity"/>
    <property type="evidence" value="ECO:0007669"/>
    <property type="project" value="UniProtKB-KW"/>
</dbReference>